<accession>A0ABU1JCS7</accession>
<sequence length="230" mass="24352">MSTTPENPNQGEPPYQPPQQPAAGAPTGNPASQGPGTSTPQQPGYAAPQYQQPQYQQPPQQPGASNDFKFEIPADAPKSINDVMPKGGFSGIFNVNGLPMLLKISYLIWIIGAGLWLLTTIIGLIFSFTLLVRKSDSILGVVVYDYTAQGIGGIVLSIVALVVIAAIVVSAMKLKEGLQWPRMALSVLAVISFILVFFGAGIGFLGVIAAVLMWLPESSAWINSQKQGTA</sequence>
<keyword evidence="2" id="KW-0472">Membrane</keyword>
<keyword evidence="4" id="KW-1185">Reference proteome</keyword>
<gene>
    <name evidence="3" type="ORF">JOE69_002433</name>
</gene>
<feature type="transmembrane region" description="Helical" evidence="2">
    <location>
        <begin position="184"/>
        <end position="215"/>
    </location>
</feature>
<feature type="transmembrane region" description="Helical" evidence="2">
    <location>
        <begin position="106"/>
        <end position="131"/>
    </location>
</feature>
<feature type="region of interest" description="Disordered" evidence="1">
    <location>
        <begin position="1"/>
        <end position="71"/>
    </location>
</feature>
<dbReference type="Proteomes" id="UP001185069">
    <property type="component" value="Unassembled WGS sequence"/>
</dbReference>
<dbReference type="RefSeq" id="WP_309799095.1">
    <property type="nucleotide sequence ID" value="NZ_BAAAHY010000005.1"/>
</dbReference>
<proteinExistence type="predicted"/>
<evidence type="ECO:0000256" key="2">
    <source>
        <dbReference type="SAM" id="Phobius"/>
    </source>
</evidence>
<evidence type="ECO:0000256" key="1">
    <source>
        <dbReference type="SAM" id="MobiDB-lite"/>
    </source>
</evidence>
<feature type="compositionally biased region" description="Low complexity" evidence="1">
    <location>
        <begin position="1"/>
        <end position="13"/>
    </location>
</feature>
<name>A0ABU1JCS7_9MICC</name>
<feature type="compositionally biased region" description="Low complexity" evidence="1">
    <location>
        <begin position="21"/>
        <end position="31"/>
    </location>
</feature>
<keyword evidence="2" id="KW-1133">Transmembrane helix</keyword>
<evidence type="ECO:0000313" key="3">
    <source>
        <dbReference type="EMBL" id="MDR6270195.1"/>
    </source>
</evidence>
<evidence type="ECO:0000313" key="4">
    <source>
        <dbReference type="Proteomes" id="UP001185069"/>
    </source>
</evidence>
<reference evidence="3 4" key="1">
    <citation type="submission" date="2023-07" db="EMBL/GenBank/DDBJ databases">
        <title>Sequencing the genomes of 1000 actinobacteria strains.</title>
        <authorList>
            <person name="Klenk H.-P."/>
        </authorList>
    </citation>
    <scope>NUCLEOTIDE SEQUENCE [LARGE SCALE GENOMIC DNA]</scope>
    <source>
        <strain evidence="3 4">DSM 14555</strain>
    </source>
</reference>
<organism evidence="3 4">
    <name type="scientific">Arthrobacter russicus</name>
    <dbReference type="NCBI Taxonomy" id="172040"/>
    <lineage>
        <taxon>Bacteria</taxon>
        <taxon>Bacillati</taxon>
        <taxon>Actinomycetota</taxon>
        <taxon>Actinomycetes</taxon>
        <taxon>Micrococcales</taxon>
        <taxon>Micrococcaceae</taxon>
        <taxon>Arthrobacter</taxon>
    </lineage>
</organism>
<feature type="compositionally biased region" description="Low complexity" evidence="1">
    <location>
        <begin position="40"/>
        <end position="64"/>
    </location>
</feature>
<keyword evidence="2" id="KW-0812">Transmembrane</keyword>
<feature type="transmembrane region" description="Helical" evidence="2">
    <location>
        <begin position="151"/>
        <end position="172"/>
    </location>
</feature>
<dbReference type="EMBL" id="JAVDQF010000001">
    <property type="protein sequence ID" value="MDR6270195.1"/>
    <property type="molecule type" value="Genomic_DNA"/>
</dbReference>
<protein>
    <submittedName>
        <fullName evidence="3">Uncharacterized protein</fullName>
    </submittedName>
</protein>
<comment type="caution">
    <text evidence="3">The sequence shown here is derived from an EMBL/GenBank/DDBJ whole genome shotgun (WGS) entry which is preliminary data.</text>
</comment>